<feature type="transmembrane region" description="Helical" evidence="10">
    <location>
        <begin position="253"/>
        <end position="270"/>
    </location>
</feature>
<feature type="transmembrane region" description="Helical" evidence="10">
    <location>
        <begin position="116"/>
        <end position="138"/>
    </location>
</feature>
<feature type="transmembrane region" description="Helical" evidence="10">
    <location>
        <begin position="150"/>
        <end position="172"/>
    </location>
</feature>
<comment type="subcellular location">
    <subcellularLocation>
        <location evidence="1 10">Endoplasmic reticulum membrane</location>
        <topology evidence="1 10">Multi-pass membrane protein</topology>
    </subcellularLocation>
</comment>
<evidence type="ECO:0000256" key="5">
    <source>
        <dbReference type="ARBA" id="ARBA00022679"/>
    </source>
</evidence>
<keyword evidence="7 10" id="KW-0256">Endoplasmic reticulum</keyword>
<evidence type="ECO:0000256" key="1">
    <source>
        <dbReference type="ARBA" id="ARBA00004477"/>
    </source>
</evidence>
<evidence type="ECO:0000256" key="7">
    <source>
        <dbReference type="ARBA" id="ARBA00022824"/>
    </source>
</evidence>
<evidence type="ECO:0000256" key="9">
    <source>
        <dbReference type="ARBA" id="ARBA00023136"/>
    </source>
</evidence>
<dbReference type="GO" id="GO:0016757">
    <property type="term" value="F:glycosyltransferase activity"/>
    <property type="evidence" value="ECO:0007669"/>
    <property type="project" value="UniProtKB-KW"/>
</dbReference>
<feature type="transmembrane region" description="Helical" evidence="10">
    <location>
        <begin position="388"/>
        <end position="410"/>
    </location>
</feature>
<accession>A0ABD3UDE0</accession>
<reference evidence="11 12" key="1">
    <citation type="submission" date="2024-11" db="EMBL/GenBank/DDBJ databases">
        <title>Chromosome-level genome assembly of the freshwater bivalve Anodonta woodiana.</title>
        <authorList>
            <person name="Chen X."/>
        </authorList>
    </citation>
    <scope>NUCLEOTIDE SEQUENCE [LARGE SCALE GENOMIC DNA]</scope>
    <source>
        <strain evidence="11">MN2024</strain>
        <tissue evidence="11">Gills</tissue>
    </source>
</reference>
<gene>
    <name evidence="11" type="ORF">ACJMK2_017765</name>
</gene>
<proteinExistence type="inferred from homology"/>
<keyword evidence="5" id="KW-0808">Transferase</keyword>
<feature type="transmembrane region" description="Helical" evidence="10">
    <location>
        <begin position="348"/>
        <end position="368"/>
    </location>
</feature>
<keyword evidence="8 10" id="KW-1133">Transmembrane helix</keyword>
<evidence type="ECO:0000313" key="11">
    <source>
        <dbReference type="EMBL" id="KAL3846811.1"/>
    </source>
</evidence>
<keyword evidence="6 10" id="KW-0812">Transmembrane</keyword>
<evidence type="ECO:0000256" key="3">
    <source>
        <dbReference type="ARBA" id="ARBA00007063"/>
    </source>
</evidence>
<dbReference type="PANTHER" id="PTHR22760">
    <property type="entry name" value="GLYCOSYLTRANSFERASE"/>
    <property type="match status" value="1"/>
</dbReference>
<dbReference type="PANTHER" id="PTHR22760:SF2">
    <property type="entry name" value="ALPHA-1,2-MANNOSYLTRANSFERASE ALG9"/>
    <property type="match status" value="1"/>
</dbReference>
<keyword evidence="4 10" id="KW-0328">Glycosyltransferase</keyword>
<dbReference type="GO" id="GO:0005789">
    <property type="term" value="C:endoplasmic reticulum membrane"/>
    <property type="evidence" value="ECO:0007669"/>
    <property type="project" value="UniProtKB-SubCell"/>
</dbReference>
<evidence type="ECO:0000256" key="6">
    <source>
        <dbReference type="ARBA" id="ARBA00022692"/>
    </source>
</evidence>
<feature type="transmembrane region" description="Helical" evidence="10">
    <location>
        <begin position="192"/>
        <end position="216"/>
    </location>
</feature>
<keyword evidence="12" id="KW-1185">Reference proteome</keyword>
<comment type="caution">
    <text evidence="11">The sequence shown here is derived from an EMBL/GenBank/DDBJ whole genome shotgun (WGS) entry which is preliminary data.</text>
</comment>
<evidence type="ECO:0000256" key="4">
    <source>
        <dbReference type="ARBA" id="ARBA00022676"/>
    </source>
</evidence>
<evidence type="ECO:0000256" key="2">
    <source>
        <dbReference type="ARBA" id="ARBA00004922"/>
    </source>
</evidence>
<feature type="transmembrane region" description="Helical" evidence="10">
    <location>
        <begin position="291"/>
        <end position="315"/>
    </location>
</feature>
<dbReference type="Pfam" id="PF03901">
    <property type="entry name" value="Glyco_transf_22"/>
    <property type="match status" value="1"/>
</dbReference>
<evidence type="ECO:0000256" key="8">
    <source>
        <dbReference type="ARBA" id="ARBA00022989"/>
    </source>
</evidence>
<protein>
    <recommendedName>
        <fullName evidence="10">Mannosyltransferase</fullName>
        <ecNumber evidence="10">2.4.1.-</ecNumber>
    </recommendedName>
</protein>
<sequence>MCLTNVIEEFWIAVSTKESDLQDASEPEPVSQPWTPGAYTAFKIIMSARLCAAAWNIVGDCDETYNYWEPTHYLMFGKGFQTWEYSPQFAIRSYAYIFLHTLPMRLYTILFGQNKIMMFFFLRCVMAFACALCEIYFYKGVCKHFGSNTGRIMLCFLLLSAGMFISCTAYLPSSFCMYMTYLALGGWFLENYQVTILSTAASTILGWPFAIILGIPMALDIVIWRKQLKLFVMWSAIALVVFLVPVVEIDRHYYGRLVIAPLNIVLYNVFTEHGPDLYGVEPLSYYLINGFLNFNIVFFLAIISLPLVITIQYIVKNQNTDIPAWLFTAPMYLWIAVFFTRPHKEERFLFPIYPFFILLGAVSVDYIQKFWSWLFHYKGAYHYTDNTLWIPVFGGIVFTLLSVSRIVALYQGYHAPLDLFVELNRFAVDPKIHTLPPDKPVHVCIGKEWYRYPSSFYLPGDNNLHSLELLWHFSIYLFYILQTNVSRCHYLIDLDLPKETELEPRYAANLEEWKVLASVKFLDASRSHRFFRAFYVPFLSDKFCVYEDYNLLRTTRTKKAYKSKTER</sequence>
<dbReference type="EC" id="2.4.1.-" evidence="10"/>
<dbReference type="Proteomes" id="UP001634394">
    <property type="component" value="Unassembled WGS sequence"/>
</dbReference>
<comment type="pathway">
    <text evidence="2">Protein modification; protein glycosylation.</text>
</comment>
<comment type="similarity">
    <text evidence="3 10">Belongs to the glycosyltransferase 22 family.</text>
</comment>
<name>A0ABD3UDE0_SINWO</name>
<dbReference type="AlphaFoldDB" id="A0ABD3UDE0"/>
<organism evidence="11 12">
    <name type="scientific">Sinanodonta woodiana</name>
    <name type="common">Chinese pond mussel</name>
    <name type="synonym">Anodonta woodiana</name>
    <dbReference type="NCBI Taxonomy" id="1069815"/>
    <lineage>
        <taxon>Eukaryota</taxon>
        <taxon>Metazoa</taxon>
        <taxon>Spiralia</taxon>
        <taxon>Lophotrochozoa</taxon>
        <taxon>Mollusca</taxon>
        <taxon>Bivalvia</taxon>
        <taxon>Autobranchia</taxon>
        <taxon>Heteroconchia</taxon>
        <taxon>Palaeoheterodonta</taxon>
        <taxon>Unionida</taxon>
        <taxon>Unionoidea</taxon>
        <taxon>Unionidae</taxon>
        <taxon>Unioninae</taxon>
        <taxon>Sinanodonta</taxon>
    </lineage>
</organism>
<evidence type="ECO:0000256" key="10">
    <source>
        <dbReference type="RuleBase" id="RU363075"/>
    </source>
</evidence>
<keyword evidence="9 10" id="KW-0472">Membrane</keyword>
<dbReference type="EMBL" id="JBJQND010000016">
    <property type="protein sequence ID" value="KAL3846811.1"/>
    <property type="molecule type" value="Genomic_DNA"/>
</dbReference>
<feature type="transmembrane region" description="Helical" evidence="10">
    <location>
        <begin position="228"/>
        <end position="247"/>
    </location>
</feature>
<evidence type="ECO:0000313" key="12">
    <source>
        <dbReference type="Proteomes" id="UP001634394"/>
    </source>
</evidence>
<dbReference type="InterPro" id="IPR005599">
    <property type="entry name" value="GPI_mannosylTrfase"/>
</dbReference>
<feature type="transmembrane region" description="Helical" evidence="10">
    <location>
        <begin position="322"/>
        <end position="341"/>
    </location>
</feature>